<name>A0A8J2NZ99_9HEXA</name>
<dbReference type="AlphaFoldDB" id="A0A8J2NZ99"/>
<accession>A0A8J2NZ99</accession>
<keyword evidence="2" id="KW-1185">Reference proteome</keyword>
<organism evidence="1 2">
    <name type="scientific">Allacma fusca</name>
    <dbReference type="NCBI Taxonomy" id="39272"/>
    <lineage>
        <taxon>Eukaryota</taxon>
        <taxon>Metazoa</taxon>
        <taxon>Ecdysozoa</taxon>
        <taxon>Arthropoda</taxon>
        <taxon>Hexapoda</taxon>
        <taxon>Collembola</taxon>
        <taxon>Symphypleona</taxon>
        <taxon>Sminthuridae</taxon>
        <taxon>Allacma</taxon>
    </lineage>
</organism>
<proteinExistence type="predicted"/>
<dbReference type="EMBL" id="CAJVCH010228531">
    <property type="protein sequence ID" value="CAG7732303.1"/>
    <property type="molecule type" value="Genomic_DNA"/>
</dbReference>
<gene>
    <name evidence="1" type="ORF">AFUS01_LOCUS20825</name>
</gene>
<evidence type="ECO:0000313" key="2">
    <source>
        <dbReference type="Proteomes" id="UP000708208"/>
    </source>
</evidence>
<dbReference type="Proteomes" id="UP000708208">
    <property type="component" value="Unassembled WGS sequence"/>
</dbReference>
<comment type="caution">
    <text evidence="1">The sequence shown here is derived from an EMBL/GenBank/DDBJ whole genome shotgun (WGS) entry which is preliminary data.</text>
</comment>
<sequence length="60" mass="6921">MRLSRNVLQFLRKRTVNASTLCIILENVIVFRNSNYQAQIEASLTIGSKLFRGEAIFFKT</sequence>
<evidence type="ECO:0000313" key="1">
    <source>
        <dbReference type="EMBL" id="CAG7732303.1"/>
    </source>
</evidence>
<feature type="non-terminal residue" evidence="1">
    <location>
        <position position="1"/>
    </location>
</feature>
<protein>
    <submittedName>
        <fullName evidence="1">Uncharacterized protein</fullName>
    </submittedName>
</protein>
<reference evidence="1" key="1">
    <citation type="submission" date="2021-06" db="EMBL/GenBank/DDBJ databases">
        <authorList>
            <person name="Hodson N. C."/>
            <person name="Mongue J. A."/>
            <person name="Jaron S. K."/>
        </authorList>
    </citation>
    <scope>NUCLEOTIDE SEQUENCE</scope>
</reference>